<organism evidence="1 2">
    <name type="scientific">Halosimplex pelagicum</name>
    <dbReference type="NCBI Taxonomy" id="869886"/>
    <lineage>
        <taxon>Archaea</taxon>
        <taxon>Methanobacteriati</taxon>
        <taxon>Methanobacteriota</taxon>
        <taxon>Stenosarchaea group</taxon>
        <taxon>Halobacteria</taxon>
        <taxon>Halobacteriales</taxon>
        <taxon>Haloarculaceae</taxon>
        <taxon>Halosimplex</taxon>
    </lineage>
</organism>
<dbReference type="RefSeq" id="WP_179918403.1">
    <property type="nucleotide sequence ID" value="NZ_CP058909.1"/>
</dbReference>
<gene>
    <name evidence="1" type="ORF">HZS54_17710</name>
</gene>
<dbReference type="AlphaFoldDB" id="A0A7D5TVM8"/>
<protein>
    <submittedName>
        <fullName evidence="1">Uncharacterized protein</fullName>
    </submittedName>
</protein>
<name>A0A7D5TVM8_9EURY</name>
<reference evidence="1 2" key="1">
    <citation type="submission" date="2020-07" db="EMBL/GenBank/DDBJ databases">
        <title>Halosimplex litoreum sp. nov. and Halosimplex rubrum sp. nov., isolated from different salt environments.</title>
        <authorList>
            <person name="Cui H."/>
        </authorList>
    </citation>
    <scope>NUCLEOTIDE SEQUENCE [LARGE SCALE GENOMIC DNA]</scope>
    <source>
        <strain evidence="1 2">R2</strain>
    </source>
</reference>
<sequence length="268" mass="28925">MASSEQARQVVLTEDQFTTRPYSAGEEGIVATVQVPSNQVWMTAPGQPIELALVSKQTATVDENTADQTVTLDPEAPMVDYLDDPTAGEYTGNAYIVGYFDSTGDGTPDTQITGSSTVQFNGTFSEDGDFVTSFEVDDTSGDAGTKDCEFYVVQRYGISTIQKRSAGAGNVSQSLKSEDSVRYAFASPNDPSADRQVTWDATMGGMRGILPPKYSLDIVFYDNTEGVALDSDRADNLTIALPVKQRGLKEDEDPGDLRRKVANSMTEL</sequence>
<dbReference type="GeneID" id="56084465"/>
<dbReference type="OrthoDB" id="268318at2157"/>
<dbReference type="KEGG" id="hpel:HZS54_17710"/>
<dbReference type="EMBL" id="CP058909">
    <property type="protein sequence ID" value="QLH83354.1"/>
    <property type="molecule type" value="Genomic_DNA"/>
</dbReference>
<keyword evidence="2" id="KW-1185">Reference proteome</keyword>
<evidence type="ECO:0000313" key="2">
    <source>
        <dbReference type="Proteomes" id="UP000509346"/>
    </source>
</evidence>
<proteinExistence type="predicted"/>
<dbReference type="Proteomes" id="UP000509346">
    <property type="component" value="Chromosome"/>
</dbReference>
<accession>A0A7D5TVM8</accession>
<evidence type="ECO:0000313" key="1">
    <source>
        <dbReference type="EMBL" id="QLH83354.1"/>
    </source>
</evidence>